<reference evidence="2" key="1">
    <citation type="submission" date="2022-01" db="EMBL/GenBank/DDBJ databases">
        <title>Microbacterium eymi and Microbacterium rhizovicinus sp. nov., isolated from the rhizospheric soil of Elymus tsukushiensis, a plant native to the Dokdo Islands, Republic of Korea.</title>
        <authorList>
            <person name="Hwang Y.J."/>
        </authorList>
    </citation>
    <scope>NUCLEOTIDE SEQUENCE</scope>
    <source>
        <strain evidence="2">KUDC0405</strain>
    </source>
</reference>
<evidence type="ECO:0000313" key="3">
    <source>
        <dbReference type="Proteomes" id="UP001054811"/>
    </source>
</evidence>
<dbReference type="SUPFAM" id="SSF53474">
    <property type="entry name" value="alpha/beta-Hydrolases"/>
    <property type="match status" value="1"/>
</dbReference>
<organism evidence="2 3">
    <name type="scientific">Microbacterium elymi</name>
    <dbReference type="NCBI Taxonomy" id="2909587"/>
    <lineage>
        <taxon>Bacteria</taxon>
        <taxon>Bacillati</taxon>
        <taxon>Actinomycetota</taxon>
        <taxon>Actinomycetes</taxon>
        <taxon>Micrococcales</taxon>
        <taxon>Microbacteriaceae</taxon>
        <taxon>Microbacterium</taxon>
    </lineage>
</organism>
<protein>
    <submittedName>
        <fullName evidence="2">Alpha/beta hydrolase</fullName>
    </submittedName>
</protein>
<keyword evidence="3" id="KW-1185">Reference proteome</keyword>
<keyword evidence="2" id="KW-0378">Hydrolase</keyword>
<proteinExistence type="predicted"/>
<accession>A0ABY5NLW0</accession>
<dbReference type="EMBL" id="CP091139">
    <property type="protein sequence ID" value="UUT36157.1"/>
    <property type="molecule type" value="Genomic_DNA"/>
</dbReference>
<dbReference type="Pfam" id="PF07859">
    <property type="entry name" value="Abhydrolase_3"/>
    <property type="match status" value="1"/>
</dbReference>
<feature type="domain" description="Alpha/beta hydrolase fold-3" evidence="1">
    <location>
        <begin position="2"/>
        <end position="118"/>
    </location>
</feature>
<dbReference type="InterPro" id="IPR029058">
    <property type="entry name" value="AB_hydrolase_fold"/>
</dbReference>
<dbReference type="InterPro" id="IPR013094">
    <property type="entry name" value="AB_hydrolase_3"/>
</dbReference>
<dbReference type="Gene3D" id="3.40.50.1820">
    <property type="entry name" value="alpha/beta hydrolase"/>
    <property type="match status" value="1"/>
</dbReference>
<dbReference type="GO" id="GO:0016787">
    <property type="term" value="F:hydrolase activity"/>
    <property type="evidence" value="ECO:0007669"/>
    <property type="project" value="UniProtKB-KW"/>
</dbReference>
<name>A0ABY5NLW0_9MICO</name>
<evidence type="ECO:0000313" key="2">
    <source>
        <dbReference type="EMBL" id="UUT36157.1"/>
    </source>
</evidence>
<dbReference type="Proteomes" id="UP001054811">
    <property type="component" value="Chromosome"/>
</dbReference>
<gene>
    <name evidence="2" type="ORF">L2X98_24180</name>
</gene>
<sequence length="146" mass="15476">MRDSGDARLLAQVLVYPVLHAEHPAPDAELAAMLAELPFGFSSEQTQAINANYLGDASPGEMYAFPGGHDLRRVAPALIVAADGDDLRPSAEAYVGDLARSGVDVEYVRQPGATHGFLNMIGDASALHTVDRIARYLCERAEGAGI</sequence>
<evidence type="ECO:0000259" key="1">
    <source>
        <dbReference type="Pfam" id="PF07859"/>
    </source>
</evidence>